<feature type="domain" description="Saccharopine dehydrogenase NADP binding" evidence="3">
    <location>
        <begin position="16"/>
        <end position="144"/>
    </location>
</feature>
<dbReference type="InterPro" id="IPR051276">
    <property type="entry name" value="Saccharopine_DH-like_oxidrdct"/>
</dbReference>
<dbReference type="SMR" id="A0AA97P5U8"/>
<dbReference type="AlphaFoldDB" id="A0AA97P5U8"/>
<gene>
    <name evidence="4" type="ORF">OOU_Y34scaffold00206g3</name>
</gene>
<dbReference type="GO" id="GO:0005886">
    <property type="term" value="C:plasma membrane"/>
    <property type="evidence" value="ECO:0007669"/>
    <property type="project" value="TreeGrafter"/>
</dbReference>
<dbReference type="EMBL" id="JH793477">
    <property type="protein sequence ID" value="ELQ42494.1"/>
    <property type="molecule type" value="Genomic_DNA"/>
</dbReference>
<evidence type="ECO:0000313" key="4">
    <source>
        <dbReference type="EMBL" id="ELQ42494.1"/>
    </source>
</evidence>
<name>A0AA97P5U8_PYRO3</name>
<keyword evidence="2" id="KW-0812">Transmembrane</keyword>
<protein>
    <submittedName>
        <fullName evidence="4">Saccharopine dehydrogenase</fullName>
    </submittedName>
</protein>
<accession>A0AA97P5U8</accession>
<evidence type="ECO:0000256" key="1">
    <source>
        <dbReference type="ARBA" id="ARBA00038048"/>
    </source>
</evidence>
<proteinExistence type="inferred from homology"/>
<organism evidence="4">
    <name type="scientific">Pyricularia oryzae (strain Y34)</name>
    <name type="common">Rice blast fungus</name>
    <name type="synonym">Magnaporthe oryzae</name>
    <dbReference type="NCBI Taxonomy" id="1143189"/>
    <lineage>
        <taxon>Eukaryota</taxon>
        <taxon>Fungi</taxon>
        <taxon>Dikarya</taxon>
        <taxon>Ascomycota</taxon>
        <taxon>Pezizomycotina</taxon>
        <taxon>Sordariomycetes</taxon>
        <taxon>Sordariomycetidae</taxon>
        <taxon>Magnaporthales</taxon>
        <taxon>Pyriculariaceae</taxon>
        <taxon>Pyricularia</taxon>
    </lineage>
</organism>
<dbReference type="Pfam" id="PF03435">
    <property type="entry name" value="Sacchrp_dh_NADP"/>
    <property type="match status" value="1"/>
</dbReference>
<dbReference type="InterPro" id="IPR036291">
    <property type="entry name" value="NAD(P)-bd_dom_sf"/>
</dbReference>
<dbReference type="SUPFAM" id="SSF51735">
    <property type="entry name" value="NAD(P)-binding Rossmann-fold domains"/>
    <property type="match status" value="1"/>
</dbReference>
<comment type="similarity">
    <text evidence="1">Belongs to the saccharopine dehydrogenase family.</text>
</comment>
<reference evidence="4" key="1">
    <citation type="journal article" date="2012" name="PLoS Genet.">
        <title>Comparative analysis of the genomes of two field isolates of the rice blast fungus Magnaporthe oryzae.</title>
        <authorList>
            <person name="Xue M."/>
            <person name="Yang J."/>
            <person name="Li Z."/>
            <person name="Hu S."/>
            <person name="Yao N."/>
            <person name="Dean R.A."/>
            <person name="Zhao W."/>
            <person name="Shen M."/>
            <person name="Zhang H."/>
            <person name="Li C."/>
            <person name="Liu L."/>
            <person name="Cao L."/>
            <person name="Xu X."/>
            <person name="Xing Y."/>
            <person name="Hsiang T."/>
            <person name="Zhang Z."/>
            <person name="Xu J.R."/>
            <person name="Peng Y.L."/>
        </authorList>
    </citation>
    <scope>NUCLEOTIDE SEQUENCE</scope>
    <source>
        <strain evidence="4">Y34</strain>
    </source>
</reference>
<evidence type="ECO:0000256" key="2">
    <source>
        <dbReference type="SAM" id="Phobius"/>
    </source>
</evidence>
<dbReference type="Proteomes" id="UP000011086">
    <property type="component" value="Unassembled WGS sequence"/>
</dbReference>
<dbReference type="GO" id="GO:0005811">
    <property type="term" value="C:lipid droplet"/>
    <property type="evidence" value="ECO:0007669"/>
    <property type="project" value="TreeGrafter"/>
</dbReference>
<dbReference type="InterPro" id="IPR005097">
    <property type="entry name" value="Sacchrp_dh_NADP-bd"/>
</dbReference>
<feature type="transmembrane region" description="Helical" evidence="2">
    <location>
        <begin position="296"/>
        <end position="318"/>
    </location>
</feature>
<dbReference type="GO" id="GO:0009247">
    <property type="term" value="P:glycolipid biosynthetic process"/>
    <property type="evidence" value="ECO:0007669"/>
    <property type="project" value="TreeGrafter"/>
</dbReference>
<dbReference type="PANTHER" id="PTHR12286:SF5">
    <property type="entry name" value="SACCHAROPINE DEHYDROGENASE-LIKE OXIDOREDUCTASE"/>
    <property type="match status" value="1"/>
</dbReference>
<dbReference type="PANTHER" id="PTHR12286">
    <property type="entry name" value="SACCHAROPINE DEHYDROGENASE-LIKE OXIDOREDUCTASE"/>
    <property type="match status" value="1"/>
</dbReference>
<keyword evidence="2" id="KW-0472">Membrane</keyword>
<keyword evidence="2" id="KW-1133">Transmembrane helix</keyword>
<dbReference type="Gene3D" id="3.40.50.720">
    <property type="entry name" value="NAD(P)-binding Rossmann-like Domain"/>
    <property type="match status" value="1"/>
</dbReference>
<evidence type="ECO:0000259" key="3">
    <source>
        <dbReference type="Pfam" id="PF03435"/>
    </source>
</evidence>
<sequence>MPTATSKHHHGRQYDIVVFGATGYTGVFTAEQVAATLPTDVNWAIAGRSQEKLQKIATDLKAKYPDRRQPAIEVCNLNDQDLTTLVKRTFVLLATVGPYSHYGEYAFKACAQNGTHYLDVTGELAWTSIMIKKYEDTAKATGAIMIPQIGFESAPADLITFALAKAVREELNAPTRDVRLSVDMTNPFPSGGTWLSVFAMLDLFSLKLMAELSKPFALSPVPQPSPPKDQVSLLTRLTGLRNFPLIGLVTTSLMGGANKPIVERTWGLQQTEPALRDYSYGPNFSYNEYNRAHGRLFGFAVHLVINVGLPLLTVLWPLRSLLRLLIPYKSGEGPSRETSARQKTTFRAIARPDMPPGSCDKMAFAKADFNGSMYHMTGICIARGAQTILEEYDSLQLKGGVYTPASLGQGFIDRVGEDGFEIKTKIVKS</sequence>
<dbReference type="GO" id="GO:0005739">
    <property type="term" value="C:mitochondrion"/>
    <property type="evidence" value="ECO:0007669"/>
    <property type="project" value="TreeGrafter"/>
</dbReference>